<evidence type="ECO:0000313" key="2">
    <source>
        <dbReference type="EMBL" id="GEP97694.1"/>
    </source>
</evidence>
<evidence type="ECO:0008006" key="4">
    <source>
        <dbReference type="Google" id="ProtNLM"/>
    </source>
</evidence>
<accession>A0A512RPU1</accession>
<dbReference type="RefSeq" id="WP_146865537.1">
    <property type="nucleotide sequence ID" value="NZ_BKAU01000005.1"/>
</dbReference>
<dbReference type="AlphaFoldDB" id="A0A512RPU1"/>
<reference evidence="2 3" key="1">
    <citation type="submission" date="2019-07" db="EMBL/GenBank/DDBJ databases">
        <title>Whole genome shotgun sequence of Chitinophaga cymbidii NBRC 109752.</title>
        <authorList>
            <person name="Hosoyama A."/>
            <person name="Uohara A."/>
            <person name="Ohji S."/>
            <person name="Ichikawa N."/>
        </authorList>
    </citation>
    <scope>NUCLEOTIDE SEQUENCE [LARGE SCALE GENOMIC DNA]</scope>
    <source>
        <strain evidence="2 3">NBRC 109752</strain>
    </source>
</reference>
<keyword evidence="3" id="KW-1185">Reference proteome</keyword>
<evidence type="ECO:0000256" key="1">
    <source>
        <dbReference type="SAM" id="SignalP"/>
    </source>
</evidence>
<organism evidence="2 3">
    <name type="scientific">Chitinophaga cymbidii</name>
    <dbReference type="NCBI Taxonomy" id="1096750"/>
    <lineage>
        <taxon>Bacteria</taxon>
        <taxon>Pseudomonadati</taxon>
        <taxon>Bacteroidota</taxon>
        <taxon>Chitinophagia</taxon>
        <taxon>Chitinophagales</taxon>
        <taxon>Chitinophagaceae</taxon>
        <taxon>Chitinophaga</taxon>
    </lineage>
</organism>
<feature type="signal peptide" evidence="1">
    <location>
        <begin position="1"/>
        <end position="24"/>
    </location>
</feature>
<dbReference type="OrthoDB" id="826958at2"/>
<keyword evidence="1" id="KW-0732">Signal</keyword>
<evidence type="ECO:0000313" key="3">
    <source>
        <dbReference type="Proteomes" id="UP000321436"/>
    </source>
</evidence>
<dbReference type="EMBL" id="BKAU01000005">
    <property type="protein sequence ID" value="GEP97694.1"/>
    <property type="molecule type" value="Genomic_DNA"/>
</dbReference>
<name>A0A512RPU1_9BACT</name>
<gene>
    <name evidence="2" type="ORF">CCY01nite_39540</name>
</gene>
<comment type="caution">
    <text evidence="2">The sequence shown here is derived from an EMBL/GenBank/DDBJ whole genome shotgun (WGS) entry which is preliminary data.</text>
</comment>
<proteinExistence type="predicted"/>
<dbReference type="Proteomes" id="UP000321436">
    <property type="component" value="Unassembled WGS sequence"/>
</dbReference>
<protein>
    <recommendedName>
        <fullName evidence="4">TerB family tellurite resistance protein</fullName>
    </recommendedName>
</protein>
<sequence length="212" mass="24254">MKKLCITLCLVFPLMALAICPAKAQAFEIQQLILNIQKLNQLKSILQEMYKGYQIVSTGYNTIKNLSEGNFSLHQVFLDGLLEVSPTVKKYKKVADIVTLQLEIVRQYKSALSGFRAGQVFSGSELEYIENVYTGLVDRSLKNLEGLLLVITANQLRMNDAERLNAIDRIYDEMKDKQDFMRHFSQKATLLGAQRKKEITEYQKLEQLINPN</sequence>
<feature type="chain" id="PRO_5021786108" description="TerB family tellurite resistance protein" evidence="1">
    <location>
        <begin position="25"/>
        <end position="212"/>
    </location>
</feature>